<proteinExistence type="inferred from homology"/>
<dbReference type="EMBL" id="JH603169">
    <property type="protein sequence ID" value="EIC21836.1"/>
    <property type="molecule type" value="Genomic_DNA"/>
</dbReference>
<feature type="binding site" evidence="12">
    <location>
        <position position="162"/>
    </location>
    <ligand>
        <name>(2R)-2-phosphoglycerate</name>
        <dbReference type="ChEBI" id="CHEBI:58289"/>
    </ligand>
</feature>
<feature type="binding site" evidence="14">
    <location>
        <position position="163"/>
    </location>
    <ligand>
        <name>substrate</name>
    </ligand>
</feature>
<dbReference type="SFLD" id="SFLDG00178">
    <property type="entry name" value="enolase"/>
    <property type="match status" value="1"/>
</dbReference>
<reference evidence="18 19" key="2">
    <citation type="submission" date="2011-11" db="EMBL/GenBank/DDBJ databases">
        <authorList>
            <consortium name="US DOE Joint Genome Institute"/>
            <person name="Lucas S."/>
            <person name="Han J."/>
            <person name="Lapidus A."/>
            <person name="Cheng J.-F."/>
            <person name="Goodwin L."/>
            <person name="Pitluck S."/>
            <person name="Peters L."/>
            <person name="Ovchinnikova G."/>
            <person name="Zhang X."/>
            <person name="Detter J.C."/>
            <person name="Han C."/>
            <person name="Tapia R."/>
            <person name="Land M."/>
            <person name="Hauser L."/>
            <person name="Kyrpides N."/>
            <person name="Ivanova N."/>
            <person name="Pagani I."/>
            <person name="Vogl K."/>
            <person name="Liu Z."/>
            <person name="Overmann J."/>
            <person name="Frigaard N.-U."/>
            <person name="Bryant D."/>
            <person name="Woyke T."/>
        </authorList>
    </citation>
    <scope>NUCLEOTIDE SEQUENCE [LARGE SCALE GENOMIC DNA]</scope>
    <source>
        <strain evidence="18 19">970</strain>
    </source>
</reference>
<feature type="domain" description="Enolase C-terminal TIM barrel" evidence="16">
    <location>
        <begin position="138"/>
        <end position="424"/>
    </location>
</feature>
<dbReference type="Gene3D" id="3.30.390.10">
    <property type="entry name" value="Enolase-like, N-terminal domain"/>
    <property type="match status" value="1"/>
</dbReference>
<dbReference type="EC" id="4.2.1.11" evidence="3 12"/>
<dbReference type="SUPFAM" id="SSF51604">
    <property type="entry name" value="Enolase C-terminal domain-like"/>
    <property type="match status" value="1"/>
</dbReference>
<dbReference type="NCBIfam" id="TIGR01060">
    <property type="entry name" value="eno"/>
    <property type="match status" value="1"/>
</dbReference>
<comment type="similarity">
    <text evidence="2 12">Belongs to the enolase family.</text>
</comment>
<dbReference type="SFLD" id="SFLDF00002">
    <property type="entry name" value="enolase"/>
    <property type="match status" value="1"/>
</dbReference>
<evidence type="ECO:0000256" key="7">
    <source>
        <dbReference type="ARBA" id="ARBA00022723"/>
    </source>
</evidence>
<dbReference type="GO" id="GO:0005576">
    <property type="term" value="C:extracellular region"/>
    <property type="evidence" value="ECO:0007669"/>
    <property type="project" value="UniProtKB-SubCell"/>
</dbReference>
<dbReference type="STRING" id="631362.Thi970DRAFT_02069"/>
<dbReference type="PROSITE" id="PS00164">
    <property type="entry name" value="ENOLASE"/>
    <property type="match status" value="1"/>
</dbReference>
<dbReference type="HAMAP" id="MF_00318">
    <property type="entry name" value="Enolase"/>
    <property type="match status" value="1"/>
</dbReference>
<dbReference type="InterPro" id="IPR029017">
    <property type="entry name" value="Enolase-like_N"/>
</dbReference>
<dbReference type="GO" id="GO:0000287">
    <property type="term" value="F:magnesium ion binding"/>
    <property type="evidence" value="ECO:0007669"/>
    <property type="project" value="UniProtKB-UniRule"/>
</dbReference>
<dbReference type="AlphaFoldDB" id="H8Z3C8"/>
<evidence type="ECO:0000256" key="6">
    <source>
        <dbReference type="ARBA" id="ARBA00022525"/>
    </source>
</evidence>
<feature type="binding site" evidence="12 15">
    <location>
        <position position="241"/>
    </location>
    <ligand>
        <name>Mg(2+)</name>
        <dbReference type="ChEBI" id="CHEBI:18420"/>
    </ligand>
</feature>
<dbReference type="SMART" id="SM01193">
    <property type="entry name" value="Enolase_N"/>
    <property type="match status" value="1"/>
</dbReference>
<evidence type="ECO:0000256" key="12">
    <source>
        <dbReference type="HAMAP-Rule" id="MF_00318"/>
    </source>
</evidence>
<dbReference type="CDD" id="cd03313">
    <property type="entry name" value="enolase"/>
    <property type="match status" value="1"/>
</dbReference>
<keyword evidence="7 12" id="KW-0479">Metal-binding</keyword>
<protein>
    <recommendedName>
        <fullName evidence="4 12">Enolase</fullName>
        <ecNumber evidence="3 12">4.2.1.11</ecNumber>
    </recommendedName>
    <alternativeName>
        <fullName evidence="12">2-phospho-D-glycerate hydro-lyase</fullName>
    </alternativeName>
    <alternativeName>
        <fullName evidence="12">2-phosphoglycerate dehydratase</fullName>
    </alternativeName>
</protein>
<sequence length="425" mass="45210">MSEIVEVRAREILDSRGNPTVEADVITADGAIGRAAVPSGASTGSREALELRDGDKSRYGGKGVLHACANIGGEIREAALGMEVSDQVALDERMIALDGTENKGRLGANAILGVSMAAAHAAAQEKALPLYQYLGNGNYRLPVPMMNIINGGQHADNSVDFQEFMILPVGAPSIREAVRYGAEVFHALKSVLKGRGLATSVGDEGGFAPDLPSNEAAIEVILEAIEKAGYKAGQDIYLGMDVAASEFYENGRYNLKGEGRTLDAAGMTDLMLEWCAKYPIISIEDGLAEGDWDGWKDHTERLGAKVQVVGDDLYVTNTKILQEGIDKGIANSILIKVNQIGTLTETLAAINMAHGADYTAVVSHRSGETEDTTIADLVVAAATGQIKTGSLSRSDRVAKYNQLMRIEDQLGDSAVYAGRSAFRYL</sequence>
<feature type="binding site" evidence="12 15">
    <location>
        <position position="311"/>
    </location>
    <ligand>
        <name>Mg(2+)</name>
        <dbReference type="ChEBI" id="CHEBI:18420"/>
    </ligand>
</feature>
<feature type="binding site" evidence="12">
    <location>
        <position position="366"/>
    </location>
    <ligand>
        <name>(2R)-2-phosphoglycerate</name>
        <dbReference type="ChEBI" id="CHEBI:58289"/>
    </ligand>
</feature>
<evidence type="ECO:0000256" key="13">
    <source>
        <dbReference type="PIRSR" id="PIRSR001400-1"/>
    </source>
</evidence>
<dbReference type="InterPro" id="IPR020810">
    <property type="entry name" value="Enolase_C"/>
</dbReference>
<dbReference type="InterPro" id="IPR036849">
    <property type="entry name" value="Enolase-like_C_sf"/>
</dbReference>
<dbReference type="OrthoDB" id="9804716at2"/>
<dbReference type="Pfam" id="PF03952">
    <property type="entry name" value="Enolase_N"/>
    <property type="match status" value="1"/>
</dbReference>
<evidence type="ECO:0000256" key="9">
    <source>
        <dbReference type="ARBA" id="ARBA00023152"/>
    </source>
</evidence>
<evidence type="ECO:0000256" key="1">
    <source>
        <dbReference type="ARBA" id="ARBA00005031"/>
    </source>
</evidence>
<dbReference type="PRINTS" id="PR00148">
    <property type="entry name" value="ENOLASE"/>
</dbReference>
<dbReference type="SUPFAM" id="SSF54826">
    <property type="entry name" value="Enolase N-terminal domain-like"/>
    <property type="match status" value="1"/>
</dbReference>
<dbReference type="Pfam" id="PF00113">
    <property type="entry name" value="Enolase_C"/>
    <property type="match status" value="1"/>
</dbReference>
<dbReference type="PANTHER" id="PTHR11902:SF1">
    <property type="entry name" value="ENOLASE"/>
    <property type="match status" value="1"/>
</dbReference>
<keyword evidence="6 12" id="KW-0964">Secreted</keyword>
<gene>
    <name evidence="12" type="primary">eno</name>
    <name evidence="18" type="ORF">Thi970DRAFT_02069</name>
</gene>
<feature type="binding site" evidence="14">
    <location>
        <position position="154"/>
    </location>
    <ligand>
        <name>substrate</name>
    </ligand>
</feature>
<evidence type="ECO:0000256" key="4">
    <source>
        <dbReference type="ARBA" id="ARBA00017068"/>
    </source>
</evidence>
<evidence type="ECO:0000256" key="10">
    <source>
        <dbReference type="ARBA" id="ARBA00023239"/>
    </source>
</evidence>
<evidence type="ECO:0000256" key="2">
    <source>
        <dbReference type="ARBA" id="ARBA00009604"/>
    </source>
</evidence>
<feature type="binding site" evidence="14">
    <location>
        <position position="284"/>
    </location>
    <ligand>
        <name>substrate</name>
    </ligand>
</feature>
<dbReference type="RefSeq" id="WP_009148420.1">
    <property type="nucleotide sequence ID" value="NZ_CP121471.1"/>
</dbReference>
<dbReference type="Gene3D" id="3.20.20.120">
    <property type="entry name" value="Enolase-like C-terminal domain"/>
    <property type="match status" value="1"/>
</dbReference>
<dbReference type="SFLD" id="SFLDS00001">
    <property type="entry name" value="Enolase"/>
    <property type="match status" value="1"/>
</dbReference>
<evidence type="ECO:0000256" key="3">
    <source>
        <dbReference type="ARBA" id="ARBA00012058"/>
    </source>
</evidence>
<keyword evidence="9 12" id="KW-0324">Glycolysis</keyword>
<feature type="binding site" evidence="14">
    <location>
        <position position="311"/>
    </location>
    <ligand>
        <name>substrate</name>
    </ligand>
</feature>
<comment type="pathway">
    <text evidence="1 12">Carbohydrate degradation; glycolysis; pyruvate from D-glyceraldehyde 3-phosphate: step 4/5.</text>
</comment>
<dbReference type="InterPro" id="IPR020809">
    <property type="entry name" value="Enolase_CS"/>
</dbReference>
<dbReference type="SMART" id="SM01192">
    <property type="entry name" value="Enolase_C"/>
    <property type="match status" value="1"/>
</dbReference>
<dbReference type="FunFam" id="3.20.20.120:FF:000001">
    <property type="entry name" value="Enolase"/>
    <property type="match status" value="1"/>
</dbReference>
<keyword evidence="19" id="KW-1185">Reference proteome</keyword>
<comment type="subunit">
    <text evidence="12">Component of the RNA degradosome, a multiprotein complex involved in RNA processing and mRNA degradation.</text>
</comment>
<evidence type="ECO:0000256" key="15">
    <source>
        <dbReference type="PIRSR" id="PIRSR001400-3"/>
    </source>
</evidence>
<keyword evidence="5 12" id="KW-0963">Cytoplasm</keyword>
<dbReference type="GO" id="GO:0006096">
    <property type="term" value="P:glycolytic process"/>
    <property type="evidence" value="ECO:0007669"/>
    <property type="project" value="UniProtKB-UniRule"/>
</dbReference>
<name>H8Z3C8_9GAMM</name>
<dbReference type="FunFam" id="3.30.390.10:FF:000001">
    <property type="entry name" value="Enolase"/>
    <property type="match status" value="1"/>
</dbReference>
<dbReference type="PANTHER" id="PTHR11902">
    <property type="entry name" value="ENOLASE"/>
    <property type="match status" value="1"/>
</dbReference>
<keyword evidence="8 12" id="KW-0460">Magnesium</keyword>
<dbReference type="GO" id="GO:0009986">
    <property type="term" value="C:cell surface"/>
    <property type="evidence" value="ECO:0007669"/>
    <property type="project" value="UniProtKB-SubCell"/>
</dbReference>
<dbReference type="HOGENOM" id="CLU_031223_2_1_6"/>
<dbReference type="PIRSF" id="PIRSF001400">
    <property type="entry name" value="Enolase"/>
    <property type="match status" value="1"/>
</dbReference>
<dbReference type="GO" id="GO:0004634">
    <property type="term" value="F:phosphopyruvate hydratase activity"/>
    <property type="evidence" value="ECO:0007669"/>
    <property type="project" value="UniProtKB-UniRule"/>
</dbReference>
<evidence type="ECO:0000313" key="18">
    <source>
        <dbReference type="EMBL" id="EIC21836.1"/>
    </source>
</evidence>
<feature type="binding site" evidence="12 15">
    <location>
        <position position="284"/>
    </location>
    <ligand>
        <name>Mg(2+)</name>
        <dbReference type="ChEBI" id="CHEBI:18420"/>
    </ligand>
</feature>
<dbReference type="Proteomes" id="UP000002964">
    <property type="component" value="Unassembled WGS sequence"/>
</dbReference>
<dbReference type="eggNOG" id="COG0148">
    <property type="taxonomic scope" value="Bacteria"/>
</dbReference>
<keyword evidence="10 12" id="KW-0456">Lyase</keyword>
<feature type="binding site" evidence="12">
    <location>
        <position position="365"/>
    </location>
    <ligand>
        <name>(2R)-2-phosphoglycerate</name>
        <dbReference type="ChEBI" id="CHEBI:58289"/>
    </ligand>
</feature>
<evidence type="ECO:0000313" key="19">
    <source>
        <dbReference type="Proteomes" id="UP000002964"/>
    </source>
</evidence>
<feature type="active site" description="Proton donor" evidence="12 13">
    <location>
        <position position="204"/>
    </location>
</feature>
<comment type="cofactor">
    <cofactor evidence="12">
        <name>Mg(2+)</name>
        <dbReference type="ChEBI" id="CHEBI:18420"/>
    </cofactor>
    <text evidence="12">Binds a second Mg(2+) ion via substrate during catalysis.</text>
</comment>
<dbReference type="UniPathway" id="UPA00109">
    <property type="reaction ID" value="UER00187"/>
</dbReference>
<feature type="binding site" evidence="12">
    <location>
        <position position="387"/>
    </location>
    <ligand>
        <name>(2R)-2-phosphoglycerate</name>
        <dbReference type="ChEBI" id="CHEBI:58289"/>
    </ligand>
</feature>
<feature type="active site" description="Proton acceptor" evidence="12 13">
    <location>
        <position position="336"/>
    </location>
</feature>
<evidence type="ECO:0000259" key="17">
    <source>
        <dbReference type="SMART" id="SM01193"/>
    </source>
</evidence>
<reference evidence="19" key="1">
    <citation type="submission" date="2011-06" db="EMBL/GenBank/DDBJ databases">
        <authorList>
            <consortium name="US DOE Joint Genome Institute (JGI-PGF)"/>
            <person name="Lucas S."/>
            <person name="Han J."/>
            <person name="Lapidus A."/>
            <person name="Cheng J.-F."/>
            <person name="Goodwin L."/>
            <person name="Pitluck S."/>
            <person name="Peters L."/>
            <person name="Land M.L."/>
            <person name="Hauser L."/>
            <person name="Vogl K."/>
            <person name="Liu Z."/>
            <person name="Overmann J."/>
            <person name="Frigaard N.-U."/>
            <person name="Bryant D.A."/>
            <person name="Woyke T.J."/>
        </authorList>
    </citation>
    <scope>NUCLEOTIDE SEQUENCE [LARGE SCALE GENOMIC DNA]</scope>
    <source>
        <strain evidence="19">970</strain>
    </source>
</reference>
<evidence type="ECO:0000256" key="8">
    <source>
        <dbReference type="ARBA" id="ARBA00022842"/>
    </source>
</evidence>
<keyword evidence="18" id="KW-0670">Pyruvate</keyword>
<dbReference type="GO" id="GO:0000015">
    <property type="term" value="C:phosphopyruvate hydratase complex"/>
    <property type="evidence" value="ECO:0007669"/>
    <property type="project" value="InterPro"/>
</dbReference>
<accession>H8Z3C8</accession>
<comment type="catalytic activity">
    <reaction evidence="12">
        <text>(2R)-2-phosphoglycerate = phosphoenolpyruvate + H2O</text>
        <dbReference type="Rhea" id="RHEA:10164"/>
        <dbReference type="ChEBI" id="CHEBI:15377"/>
        <dbReference type="ChEBI" id="CHEBI:58289"/>
        <dbReference type="ChEBI" id="CHEBI:58702"/>
        <dbReference type="EC" id="4.2.1.11"/>
    </reaction>
</comment>
<comment type="cofactor">
    <cofactor evidence="15">
        <name>Mg(2+)</name>
        <dbReference type="ChEBI" id="CHEBI:18420"/>
    </cofactor>
    <text evidence="15">Mg(2+) is required for catalysis and for stabilizing the dimer.</text>
</comment>
<organism evidence="18 19">
    <name type="scientific">Thiorhodovibrio frisius</name>
    <dbReference type="NCBI Taxonomy" id="631362"/>
    <lineage>
        <taxon>Bacteria</taxon>
        <taxon>Pseudomonadati</taxon>
        <taxon>Pseudomonadota</taxon>
        <taxon>Gammaproteobacteria</taxon>
        <taxon>Chromatiales</taxon>
        <taxon>Chromatiaceae</taxon>
        <taxon>Thiorhodovibrio</taxon>
    </lineage>
</organism>
<dbReference type="InterPro" id="IPR000941">
    <property type="entry name" value="Enolase"/>
</dbReference>
<evidence type="ECO:0000259" key="16">
    <source>
        <dbReference type="SMART" id="SM01192"/>
    </source>
</evidence>
<feature type="binding site" evidence="14">
    <location>
        <begin position="363"/>
        <end position="366"/>
    </location>
    <ligand>
        <name>substrate</name>
    </ligand>
</feature>
<comment type="function">
    <text evidence="11 12">Catalyzes the reversible conversion of 2-phosphoglycerate (2-PG) into phosphoenolpyruvate (PEP). It is essential for the degradation of carbohydrates via glycolysis.</text>
</comment>
<comment type="subcellular location">
    <subcellularLocation>
        <location evidence="12">Cytoplasm</location>
    </subcellularLocation>
    <subcellularLocation>
        <location evidence="12">Secreted</location>
    </subcellularLocation>
    <subcellularLocation>
        <location evidence="12">Cell surface</location>
    </subcellularLocation>
    <text evidence="12">Fractions of enolase are present in both the cytoplasm and on the cell surface.</text>
</comment>
<evidence type="ECO:0000256" key="11">
    <source>
        <dbReference type="ARBA" id="ARBA00045763"/>
    </source>
</evidence>
<evidence type="ECO:0000256" key="5">
    <source>
        <dbReference type="ARBA" id="ARBA00022490"/>
    </source>
</evidence>
<evidence type="ECO:0000256" key="14">
    <source>
        <dbReference type="PIRSR" id="PIRSR001400-2"/>
    </source>
</evidence>
<feature type="domain" description="Enolase N-terminal" evidence="17">
    <location>
        <begin position="4"/>
        <end position="134"/>
    </location>
</feature>
<feature type="binding site" evidence="12">
    <location>
        <position position="336"/>
    </location>
    <ligand>
        <name>(2R)-2-phosphoglycerate</name>
        <dbReference type="ChEBI" id="CHEBI:58289"/>
    </ligand>
</feature>
<dbReference type="InterPro" id="IPR020811">
    <property type="entry name" value="Enolase_N"/>
</dbReference>
<feature type="binding site" evidence="14">
    <location>
        <position position="387"/>
    </location>
    <ligand>
        <name>substrate</name>
    </ligand>
</feature>